<proteinExistence type="predicted"/>
<dbReference type="EMBL" id="MSFN02000011">
    <property type="protein sequence ID" value="PTU17346.1"/>
    <property type="molecule type" value="Genomic_DNA"/>
</dbReference>
<gene>
    <name evidence="2" type="ORF">P175DRAFT_0107552</name>
</gene>
<evidence type="ECO:0000313" key="2">
    <source>
        <dbReference type="EMBL" id="PTU17346.1"/>
    </source>
</evidence>
<dbReference type="AlphaFoldDB" id="A0A2T5LM38"/>
<organism evidence="2 3">
    <name type="scientific">Aspergillus ochraceoroseus IBT 24754</name>
    <dbReference type="NCBI Taxonomy" id="1392256"/>
    <lineage>
        <taxon>Eukaryota</taxon>
        <taxon>Fungi</taxon>
        <taxon>Dikarya</taxon>
        <taxon>Ascomycota</taxon>
        <taxon>Pezizomycotina</taxon>
        <taxon>Eurotiomycetes</taxon>
        <taxon>Eurotiomycetidae</taxon>
        <taxon>Eurotiales</taxon>
        <taxon>Aspergillaceae</taxon>
        <taxon>Aspergillus</taxon>
        <taxon>Aspergillus subgen. Nidulantes</taxon>
    </lineage>
</organism>
<comment type="caution">
    <text evidence="2">The sequence shown here is derived from an EMBL/GenBank/DDBJ whole genome shotgun (WGS) entry which is preliminary data.</text>
</comment>
<feature type="compositionally biased region" description="Basic and acidic residues" evidence="1">
    <location>
        <begin position="91"/>
        <end position="108"/>
    </location>
</feature>
<evidence type="ECO:0000313" key="3">
    <source>
        <dbReference type="Proteomes" id="UP000244073"/>
    </source>
</evidence>
<dbReference type="RefSeq" id="XP_040748738.1">
    <property type="nucleotide sequence ID" value="XM_040892343.1"/>
</dbReference>
<protein>
    <submittedName>
        <fullName evidence="2">Uncharacterized protein</fullName>
    </submittedName>
</protein>
<feature type="region of interest" description="Disordered" evidence="1">
    <location>
        <begin position="88"/>
        <end position="108"/>
    </location>
</feature>
<reference evidence="2 3" key="1">
    <citation type="journal article" date="2018" name="Proc. Natl. Acad. Sci. U.S.A.">
        <title>Linking secondary metabolites to gene clusters through genome sequencing of six diverse Aspergillus species.</title>
        <authorList>
            <person name="Kaerboelling I."/>
            <person name="Vesth T.C."/>
            <person name="Frisvad J.C."/>
            <person name="Nybo J.L."/>
            <person name="Theobald S."/>
            <person name="Kuo A."/>
            <person name="Bowyer P."/>
            <person name="Matsuda Y."/>
            <person name="Mondo S."/>
            <person name="Lyhne E.K."/>
            <person name="Kogle M.E."/>
            <person name="Clum A."/>
            <person name="Lipzen A."/>
            <person name="Salamov A."/>
            <person name="Ngan C.Y."/>
            <person name="Daum C."/>
            <person name="Chiniquy J."/>
            <person name="Barry K."/>
            <person name="LaButti K."/>
            <person name="Haridas S."/>
            <person name="Simmons B.A."/>
            <person name="Magnuson J.K."/>
            <person name="Mortensen U.H."/>
            <person name="Larsen T.O."/>
            <person name="Grigoriev I.V."/>
            <person name="Baker S.E."/>
            <person name="Andersen M.R."/>
        </authorList>
    </citation>
    <scope>NUCLEOTIDE SEQUENCE [LARGE SCALE GENOMIC DNA]</scope>
    <source>
        <strain evidence="2 3">IBT 24754</strain>
    </source>
</reference>
<evidence type="ECO:0000256" key="1">
    <source>
        <dbReference type="SAM" id="MobiDB-lite"/>
    </source>
</evidence>
<dbReference type="VEuPathDB" id="FungiDB:P175DRAFT_0107552"/>
<sequence>MLLQRYIAKAGAQKLERASMTVPPFGSSIHWLTEEAICKRMGFPRREICEKLNQMKEERMSTLKLGTIPGMVSGDADYDDDYYPEVTQGMNHDREEKRGAAWKEWSEA</sequence>
<dbReference type="Proteomes" id="UP000244073">
    <property type="component" value="Unassembled WGS sequence"/>
</dbReference>
<name>A0A2T5LM38_9EURO</name>
<accession>A0A2T5LM38</accession>
<dbReference type="GeneID" id="63809225"/>